<keyword evidence="3" id="KW-0731">Sigma factor</keyword>
<dbReference type="InterPro" id="IPR014325">
    <property type="entry name" value="RNA_pol_sigma-E_actinobac"/>
</dbReference>
<evidence type="ECO:0000259" key="7">
    <source>
        <dbReference type="Pfam" id="PF08281"/>
    </source>
</evidence>
<reference evidence="8 9" key="1">
    <citation type="submission" date="2023-10" db="EMBL/GenBank/DDBJ databases">
        <title>Characterization of rhizosphere-enriched actinobacteria from wheat plants lab-grown on chernevaya soil.</title>
        <authorList>
            <person name="Tikhonova E.N."/>
            <person name="Konopkin A."/>
            <person name="Kravchenko I.K."/>
        </authorList>
    </citation>
    <scope>NUCLEOTIDE SEQUENCE [LARGE SCALE GENOMIC DNA]</scope>
    <source>
        <strain evidence="8 9">RR29</strain>
    </source>
</reference>
<dbReference type="Pfam" id="PF08281">
    <property type="entry name" value="Sigma70_r4_2"/>
    <property type="match status" value="1"/>
</dbReference>
<proteinExistence type="inferred from homology"/>
<evidence type="ECO:0000256" key="4">
    <source>
        <dbReference type="ARBA" id="ARBA00023125"/>
    </source>
</evidence>
<dbReference type="CDD" id="cd06171">
    <property type="entry name" value="Sigma70_r4"/>
    <property type="match status" value="1"/>
</dbReference>
<evidence type="ECO:0000313" key="9">
    <source>
        <dbReference type="Proteomes" id="UP001187346"/>
    </source>
</evidence>
<keyword evidence="9" id="KW-1185">Reference proteome</keyword>
<dbReference type="InterPro" id="IPR039425">
    <property type="entry name" value="RNA_pol_sigma-70-like"/>
</dbReference>
<dbReference type="InterPro" id="IPR013325">
    <property type="entry name" value="RNA_pol_sigma_r2"/>
</dbReference>
<gene>
    <name evidence="8" type="ORF">R5A26_18230</name>
</gene>
<dbReference type="RefSeq" id="WP_317772047.1">
    <property type="nucleotide sequence ID" value="NZ_JAWMAJ010000054.1"/>
</dbReference>
<dbReference type="SUPFAM" id="SSF88946">
    <property type="entry name" value="Sigma2 domain of RNA polymerase sigma factors"/>
    <property type="match status" value="1"/>
</dbReference>
<protein>
    <submittedName>
        <fullName evidence="8">SigE family RNA polymerase sigma factor</fullName>
    </submittedName>
</protein>
<evidence type="ECO:0000259" key="6">
    <source>
        <dbReference type="Pfam" id="PF04542"/>
    </source>
</evidence>
<comment type="caution">
    <text evidence="8">The sequence shown here is derived from an EMBL/GenBank/DDBJ whole genome shotgun (WGS) entry which is preliminary data.</text>
</comment>
<name>A0ABU4FBD2_9ACTN</name>
<evidence type="ECO:0000256" key="5">
    <source>
        <dbReference type="ARBA" id="ARBA00023163"/>
    </source>
</evidence>
<dbReference type="PANTHER" id="PTHR43133:SF50">
    <property type="entry name" value="ECF RNA POLYMERASE SIGMA FACTOR SIGM"/>
    <property type="match status" value="1"/>
</dbReference>
<dbReference type="InterPro" id="IPR014284">
    <property type="entry name" value="RNA_pol_sigma-70_dom"/>
</dbReference>
<dbReference type="NCBIfam" id="TIGR02937">
    <property type="entry name" value="sigma70-ECF"/>
    <property type="match status" value="1"/>
</dbReference>
<comment type="similarity">
    <text evidence="1">Belongs to the sigma-70 factor family. ECF subfamily.</text>
</comment>
<keyword evidence="4" id="KW-0238">DNA-binding</keyword>
<dbReference type="NCBIfam" id="TIGR02983">
    <property type="entry name" value="SigE-fam_strep"/>
    <property type="match status" value="1"/>
</dbReference>
<evidence type="ECO:0000256" key="3">
    <source>
        <dbReference type="ARBA" id="ARBA00023082"/>
    </source>
</evidence>
<dbReference type="Pfam" id="PF04542">
    <property type="entry name" value="Sigma70_r2"/>
    <property type="match status" value="1"/>
</dbReference>
<dbReference type="EMBL" id="JAWMAJ010000054">
    <property type="protein sequence ID" value="MDV7217894.1"/>
    <property type="molecule type" value="Genomic_DNA"/>
</dbReference>
<organism evidence="8 9">
    <name type="scientific">Streptomyces prunicolor</name>
    <dbReference type="NCBI Taxonomy" id="67348"/>
    <lineage>
        <taxon>Bacteria</taxon>
        <taxon>Bacillati</taxon>
        <taxon>Actinomycetota</taxon>
        <taxon>Actinomycetes</taxon>
        <taxon>Kitasatosporales</taxon>
        <taxon>Streptomycetaceae</taxon>
        <taxon>Streptomyces</taxon>
    </lineage>
</organism>
<keyword evidence="2" id="KW-0805">Transcription regulation</keyword>
<evidence type="ECO:0000256" key="2">
    <source>
        <dbReference type="ARBA" id="ARBA00023015"/>
    </source>
</evidence>
<feature type="domain" description="RNA polymerase sigma factor 70 region 4 type 2" evidence="7">
    <location>
        <begin position="129"/>
        <end position="178"/>
    </location>
</feature>
<evidence type="ECO:0000313" key="8">
    <source>
        <dbReference type="EMBL" id="MDV7217894.1"/>
    </source>
</evidence>
<accession>A0ABU4FBD2</accession>
<feature type="domain" description="RNA polymerase sigma-70 region 2" evidence="6">
    <location>
        <begin position="32"/>
        <end position="96"/>
    </location>
</feature>
<evidence type="ECO:0000256" key="1">
    <source>
        <dbReference type="ARBA" id="ARBA00010641"/>
    </source>
</evidence>
<sequence>MIRTPVWQDVSDAGDAGGVGGAGPDFDDFARSRQAHLRRTAHLLCGDWHLAEDLTQTALAKLYAVWRRVRQLESPDGYARRVLYRTFIDETRRRRWWERTGAGAGVGEGEGAYQEDLVAPASDPDLRLTLLDALRQLPPRGRAVLVLRFWEDQSVEATAAALGCSVGTVKSQTSRGLGTLRTILADSGKDLGADFGPGGAGSGTGYLRAEW</sequence>
<dbReference type="InterPro" id="IPR007627">
    <property type="entry name" value="RNA_pol_sigma70_r2"/>
</dbReference>
<dbReference type="SUPFAM" id="SSF88659">
    <property type="entry name" value="Sigma3 and sigma4 domains of RNA polymerase sigma factors"/>
    <property type="match status" value="1"/>
</dbReference>
<dbReference type="PANTHER" id="PTHR43133">
    <property type="entry name" value="RNA POLYMERASE ECF-TYPE SIGMA FACTO"/>
    <property type="match status" value="1"/>
</dbReference>
<dbReference type="InterPro" id="IPR013249">
    <property type="entry name" value="RNA_pol_sigma70_r4_t2"/>
</dbReference>
<dbReference type="InterPro" id="IPR036388">
    <property type="entry name" value="WH-like_DNA-bd_sf"/>
</dbReference>
<dbReference type="Gene3D" id="1.10.10.10">
    <property type="entry name" value="Winged helix-like DNA-binding domain superfamily/Winged helix DNA-binding domain"/>
    <property type="match status" value="1"/>
</dbReference>
<dbReference type="Gene3D" id="1.10.1740.10">
    <property type="match status" value="1"/>
</dbReference>
<dbReference type="Proteomes" id="UP001187346">
    <property type="component" value="Unassembled WGS sequence"/>
</dbReference>
<dbReference type="InterPro" id="IPR013324">
    <property type="entry name" value="RNA_pol_sigma_r3/r4-like"/>
</dbReference>
<keyword evidence="5" id="KW-0804">Transcription</keyword>